<dbReference type="NCBIfam" id="NF007214">
    <property type="entry name" value="PRK09636.1"/>
    <property type="match status" value="1"/>
</dbReference>
<dbReference type="GO" id="GO:0003677">
    <property type="term" value="F:DNA binding"/>
    <property type="evidence" value="ECO:0007669"/>
    <property type="project" value="InterPro"/>
</dbReference>
<name>A0A1C4WI60_9ACTN</name>
<dbReference type="GO" id="GO:0006352">
    <property type="term" value="P:DNA-templated transcription initiation"/>
    <property type="evidence" value="ECO:0007669"/>
    <property type="project" value="InterPro"/>
</dbReference>
<dbReference type="InterPro" id="IPR036388">
    <property type="entry name" value="WH-like_DNA-bd_sf"/>
</dbReference>
<dbReference type="SUPFAM" id="SSF88659">
    <property type="entry name" value="Sigma3 and sigma4 domains of RNA polymerase sigma factors"/>
    <property type="match status" value="1"/>
</dbReference>
<comment type="similarity">
    <text evidence="1">Belongs to the sigma-70 factor family. ECF subfamily.</text>
</comment>
<dbReference type="Pfam" id="PF04542">
    <property type="entry name" value="Sigma70_r2"/>
    <property type="match status" value="1"/>
</dbReference>
<organism evidence="8 9">
    <name type="scientific">Micromonospora purpureochromogenes</name>
    <dbReference type="NCBI Taxonomy" id="47872"/>
    <lineage>
        <taxon>Bacteria</taxon>
        <taxon>Bacillati</taxon>
        <taxon>Actinomycetota</taxon>
        <taxon>Actinomycetes</taxon>
        <taxon>Micromonosporales</taxon>
        <taxon>Micromonosporaceae</taxon>
        <taxon>Micromonospora</taxon>
    </lineage>
</organism>
<dbReference type="RefSeq" id="WP_231925312.1">
    <property type="nucleotide sequence ID" value="NZ_LT607410.1"/>
</dbReference>
<evidence type="ECO:0000259" key="6">
    <source>
        <dbReference type="Pfam" id="PF04542"/>
    </source>
</evidence>
<dbReference type="InterPro" id="IPR007627">
    <property type="entry name" value="RNA_pol_sigma70_r2"/>
</dbReference>
<dbReference type="NCBIfam" id="TIGR02937">
    <property type="entry name" value="sigma70-ECF"/>
    <property type="match status" value="1"/>
</dbReference>
<evidence type="ECO:0000313" key="9">
    <source>
        <dbReference type="Proteomes" id="UP000198228"/>
    </source>
</evidence>
<dbReference type="InterPro" id="IPR032710">
    <property type="entry name" value="NTF2-like_dom_sf"/>
</dbReference>
<protein>
    <submittedName>
        <fullName evidence="8">RNA polymerase sigma-70 factor, ECF subfamily</fullName>
    </submittedName>
</protein>
<keyword evidence="5" id="KW-0804">Transcription</keyword>
<dbReference type="InterPro" id="IPR052704">
    <property type="entry name" value="ECF_Sigma-70_Domain"/>
</dbReference>
<gene>
    <name evidence="8" type="ORF">GA0074696_1898</name>
</gene>
<proteinExistence type="inferred from homology"/>
<dbReference type="SUPFAM" id="SSF54427">
    <property type="entry name" value="NTF2-like"/>
    <property type="match status" value="1"/>
</dbReference>
<dbReference type="Proteomes" id="UP000198228">
    <property type="component" value="Chromosome I"/>
</dbReference>
<accession>A0A1C4WI60</accession>
<dbReference type="InterPro" id="IPR014284">
    <property type="entry name" value="RNA_pol_sigma-70_dom"/>
</dbReference>
<dbReference type="Gene3D" id="3.10.450.50">
    <property type="match status" value="1"/>
</dbReference>
<dbReference type="PANTHER" id="PTHR30173">
    <property type="entry name" value="SIGMA 19 FACTOR"/>
    <property type="match status" value="1"/>
</dbReference>
<dbReference type="InterPro" id="IPR013325">
    <property type="entry name" value="RNA_pol_sigma_r2"/>
</dbReference>
<dbReference type="AlphaFoldDB" id="A0A1C4WI60"/>
<evidence type="ECO:0000259" key="7">
    <source>
        <dbReference type="Pfam" id="PF08281"/>
    </source>
</evidence>
<comment type="subunit">
    <text evidence="2">Interacts transiently with the RNA polymerase catalytic core formed by RpoA, RpoB, RpoC and RpoZ (2 alpha, 1 beta, 1 beta' and 1 omega subunit) to form the RNA polymerase holoenzyme that can initiate transcription.</text>
</comment>
<dbReference type="PANTHER" id="PTHR30173:SF36">
    <property type="entry name" value="ECF RNA POLYMERASE SIGMA FACTOR SIGJ"/>
    <property type="match status" value="1"/>
</dbReference>
<dbReference type="GO" id="GO:0016987">
    <property type="term" value="F:sigma factor activity"/>
    <property type="evidence" value="ECO:0007669"/>
    <property type="project" value="UniProtKB-KW"/>
</dbReference>
<keyword evidence="3" id="KW-0805">Transcription regulation</keyword>
<evidence type="ECO:0000256" key="4">
    <source>
        <dbReference type="ARBA" id="ARBA00023082"/>
    </source>
</evidence>
<feature type="domain" description="RNA polymerase sigma-70 region 2" evidence="6">
    <location>
        <begin position="14"/>
        <end position="76"/>
    </location>
</feature>
<dbReference type="Gene3D" id="1.10.1740.10">
    <property type="match status" value="1"/>
</dbReference>
<reference evidence="8 9" key="1">
    <citation type="submission" date="2016-06" db="EMBL/GenBank/DDBJ databases">
        <authorList>
            <person name="Kjaerup R.B."/>
            <person name="Dalgaard T.S."/>
            <person name="Juul-Madsen H.R."/>
        </authorList>
    </citation>
    <scope>NUCLEOTIDE SEQUENCE [LARGE SCALE GENOMIC DNA]</scope>
    <source>
        <strain evidence="8 9">DSM 43821</strain>
    </source>
</reference>
<dbReference type="InterPro" id="IPR013249">
    <property type="entry name" value="RNA_pol_sigma70_r4_t2"/>
</dbReference>
<evidence type="ECO:0000256" key="3">
    <source>
        <dbReference type="ARBA" id="ARBA00023015"/>
    </source>
</evidence>
<evidence type="ECO:0000256" key="1">
    <source>
        <dbReference type="ARBA" id="ARBA00010641"/>
    </source>
</evidence>
<feature type="domain" description="RNA polymerase sigma factor 70 region 4 type 2" evidence="7">
    <location>
        <begin position="112"/>
        <end position="164"/>
    </location>
</feature>
<evidence type="ECO:0000256" key="2">
    <source>
        <dbReference type="ARBA" id="ARBA00011344"/>
    </source>
</evidence>
<dbReference type="Pfam" id="PF08281">
    <property type="entry name" value="Sigma70_r4_2"/>
    <property type="match status" value="1"/>
</dbReference>
<dbReference type="SUPFAM" id="SSF88946">
    <property type="entry name" value="Sigma2 domain of RNA polymerase sigma factors"/>
    <property type="match status" value="1"/>
</dbReference>
<evidence type="ECO:0000313" key="8">
    <source>
        <dbReference type="EMBL" id="SCE95895.1"/>
    </source>
</evidence>
<dbReference type="Gene3D" id="1.10.10.10">
    <property type="entry name" value="Winged helix-like DNA-binding domain superfamily/Winged helix DNA-binding domain"/>
    <property type="match status" value="1"/>
</dbReference>
<dbReference type="EMBL" id="LT607410">
    <property type="protein sequence ID" value="SCE95895.1"/>
    <property type="molecule type" value="Genomic_DNA"/>
</dbReference>
<evidence type="ECO:0000256" key="5">
    <source>
        <dbReference type="ARBA" id="ARBA00023163"/>
    </source>
</evidence>
<keyword evidence="4" id="KW-0731">Sigma factor</keyword>
<dbReference type="InterPro" id="IPR013324">
    <property type="entry name" value="RNA_pol_sigma_r3/r4-like"/>
</dbReference>
<sequence length="293" mass="32204">MTTSGAAQAAGALTAHRPMLLGLAYRLLGSLHDAEDVLQEAYLRWLDVDRESVAEPRRYLSRVVTRLALDRLRARQAARETYVGPWLPEPVPTEPSPFGPLDSAELRDSVSMALLHLLERLTPPERAVYVLHTAFAVPYAEIGDILDRSAADCRQLHHRAVARLAEGRRRFNADRAEQRRLLEAFLAAARDGDLRRLTELVATDAVAWTDGGGAARAARNPVRGADRIARFFAGIYARPRAVTATPAELNGQPALLIRWSDGARYTLTVATADGRITGFYLVGNPTKLSRLPA</sequence>